<protein>
    <submittedName>
        <fullName evidence="1">Replication protein</fullName>
    </submittedName>
</protein>
<dbReference type="Proteomes" id="UP000292933">
    <property type="component" value="Unassembled WGS sequence"/>
</dbReference>
<proteinExistence type="predicted"/>
<dbReference type="InterPro" id="IPR027417">
    <property type="entry name" value="P-loop_NTPase"/>
</dbReference>
<sequence length="141" mass="16233">MEEYGSDAYRVSEYIHPFDGYQGEATLILDEFDGTLPLSLLLNVLDGYRLELPARYSNRLAKYTRVIIISNAALSNFYTTTVDPSSTPDRLRALYRRITRYVFMDADGTLLEKPLPTIGRTHDNAVWKNDVYEEVLPEEIF</sequence>
<evidence type="ECO:0000313" key="2">
    <source>
        <dbReference type="Proteomes" id="UP000292933"/>
    </source>
</evidence>
<dbReference type="SUPFAM" id="SSF52540">
    <property type="entry name" value="P-loop containing nucleoside triphosphate hydrolases"/>
    <property type="match status" value="1"/>
</dbReference>
<gene>
    <name evidence="1" type="ORF">PG1780B_1607</name>
</gene>
<dbReference type="AlphaFoldDB" id="A0A8B3RLJ6"/>
<reference evidence="1 2" key="1">
    <citation type="submission" date="2018-12" db="EMBL/GenBank/DDBJ databases">
        <title>Unveiling genomic diversity among members of the Bifidobacterium pseudolongum species, a widely distributed gut commensal of the animal kingdom.</title>
        <authorList>
            <person name="Lugli G.A."/>
            <person name="Duranti S."/>
            <person name="Albert K."/>
            <person name="Mancabelli L."/>
            <person name="Napoli S."/>
            <person name="Viappiani A."/>
            <person name="Anzalone R."/>
            <person name="Longhi G."/>
            <person name="Milani C."/>
            <person name="Turroni F."/>
            <person name="Alessandri G."/>
            <person name="Sela D.A."/>
            <person name="Van Sinderen D."/>
            <person name="Ventura M."/>
        </authorList>
    </citation>
    <scope>NUCLEOTIDE SEQUENCE [LARGE SCALE GENOMIC DNA]</scope>
    <source>
        <strain evidence="1 2">1780B</strain>
    </source>
</reference>
<accession>A0A8B3RLJ6</accession>
<organism evidence="1 2">
    <name type="scientific">Bifidobacterium pseudolongum subsp. globosum</name>
    <dbReference type="NCBI Taxonomy" id="1690"/>
    <lineage>
        <taxon>Bacteria</taxon>
        <taxon>Bacillati</taxon>
        <taxon>Actinomycetota</taxon>
        <taxon>Actinomycetes</taxon>
        <taxon>Bifidobacteriales</taxon>
        <taxon>Bifidobacteriaceae</taxon>
        <taxon>Bifidobacterium</taxon>
    </lineage>
</organism>
<dbReference type="EMBL" id="RYVC01000023">
    <property type="protein sequence ID" value="RYQ44121.1"/>
    <property type="molecule type" value="Genomic_DNA"/>
</dbReference>
<comment type="caution">
    <text evidence="1">The sequence shown here is derived from an EMBL/GenBank/DDBJ whole genome shotgun (WGS) entry which is preliminary data.</text>
</comment>
<name>A0A8B3RLJ6_9BIFI</name>
<evidence type="ECO:0000313" key="1">
    <source>
        <dbReference type="EMBL" id="RYQ44121.1"/>
    </source>
</evidence>